<sequence length="138" mass="15218">MSGMIRIVEKIDLNLAYEHLQDPGAGATSLFLGTVRNATRGDEVFQLEYEAYDAMAISEMQKIADAATAKYGLLKTLIIHAVGVKKVGDLVVVIGASAPHRKEAMAATTHMIDTLKQTVPIWKKEFFENKQVWVSENP</sequence>
<dbReference type="InterPro" id="IPR003448">
    <property type="entry name" value="Mopterin_biosynth_MoaE"/>
</dbReference>
<evidence type="ECO:0000256" key="4">
    <source>
        <dbReference type="ARBA" id="ARBA00013858"/>
    </source>
</evidence>
<evidence type="ECO:0000256" key="7">
    <source>
        <dbReference type="ARBA" id="ARBA00029745"/>
    </source>
</evidence>
<evidence type="ECO:0000256" key="3">
    <source>
        <dbReference type="ARBA" id="ARBA00011950"/>
    </source>
</evidence>
<dbReference type="InterPro" id="IPR036563">
    <property type="entry name" value="MoaE_sf"/>
</dbReference>
<keyword evidence="13" id="KW-1185">Reference proteome</keyword>
<dbReference type="AlphaFoldDB" id="A0A1I7KTZ8"/>
<evidence type="ECO:0000256" key="5">
    <source>
        <dbReference type="ARBA" id="ARBA00023150"/>
    </source>
</evidence>
<comment type="pathway">
    <text evidence="1">Cofactor biosynthesis; molybdopterin biosynthesis.</text>
</comment>
<evidence type="ECO:0000256" key="8">
    <source>
        <dbReference type="ARBA" id="ARBA00030407"/>
    </source>
</evidence>
<evidence type="ECO:0000256" key="2">
    <source>
        <dbReference type="ARBA" id="ARBA00005426"/>
    </source>
</evidence>
<evidence type="ECO:0000256" key="9">
    <source>
        <dbReference type="ARBA" id="ARBA00030781"/>
    </source>
</evidence>
<evidence type="ECO:0000256" key="1">
    <source>
        <dbReference type="ARBA" id="ARBA00005046"/>
    </source>
</evidence>
<evidence type="ECO:0000313" key="13">
    <source>
        <dbReference type="Proteomes" id="UP000182491"/>
    </source>
</evidence>
<dbReference type="Proteomes" id="UP000182491">
    <property type="component" value="Unassembled WGS sequence"/>
</dbReference>
<evidence type="ECO:0000313" key="12">
    <source>
        <dbReference type="EMBL" id="SFV00774.1"/>
    </source>
</evidence>
<dbReference type="EMBL" id="FPCA01000008">
    <property type="protein sequence ID" value="SFV00774.1"/>
    <property type="molecule type" value="Genomic_DNA"/>
</dbReference>
<comment type="similarity">
    <text evidence="2">Belongs to the MoaE family.</text>
</comment>
<dbReference type="EC" id="2.8.1.12" evidence="3"/>
<dbReference type="GO" id="GO:0006777">
    <property type="term" value="P:Mo-molybdopterin cofactor biosynthetic process"/>
    <property type="evidence" value="ECO:0007669"/>
    <property type="project" value="UniProtKB-KW"/>
</dbReference>
<evidence type="ECO:0000256" key="10">
    <source>
        <dbReference type="ARBA" id="ARBA00032474"/>
    </source>
</evidence>
<gene>
    <name evidence="12" type="ORF">SAMN04487941_4096</name>
</gene>
<protein>
    <recommendedName>
        <fullName evidence="4">Molybdopterin synthase catalytic subunit</fullName>
        <ecNumber evidence="3">2.8.1.12</ecNumber>
    </recommendedName>
    <alternativeName>
        <fullName evidence="9">MPT synthase subunit 2</fullName>
    </alternativeName>
    <alternativeName>
        <fullName evidence="7">Molybdenum cofactor biosynthesis protein E</fullName>
    </alternativeName>
    <alternativeName>
        <fullName evidence="8">Molybdopterin-converting factor large subunit</fullName>
    </alternativeName>
    <alternativeName>
        <fullName evidence="10">Molybdopterin-converting factor subunit 2</fullName>
    </alternativeName>
</protein>
<dbReference type="PANTHER" id="PTHR23404">
    <property type="entry name" value="MOLYBDOPTERIN SYNTHASE RELATED"/>
    <property type="match status" value="1"/>
</dbReference>
<organism evidence="12 13">
    <name type="scientific">Pontibacter akesuensis</name>
    <dbReference type="NCBI Taxonomy" id="388950"/>
    <lineage>
        <taxon>Bacteria</taxon>
        <taxon>Pseudomonadati</taxon>
        <taxon>Bacteroidota</taxon>
        <taxon>Cytophagia</taxon>
        <taxon>Cytophagales</taxon>
        <taxon>Hymenobacteraceae</taxon>
        <taxon>Pontibacter</taxon>
    </lineage>
</organism>
<dbReference type="GO" id="GO:0030366">
    <property type="term" value="F:molybdopterin synthase activity"/>
    <property type="evidence" value="ECO:0007669"/>
    <property type="project" value="UniProtKB-EC"/>
</dbReference>
<comment type="subunit">
    <text evidence="6">Heterotetramer of 2 MoaD subunits and 2 MoaE subunits. Also stable as homodimer. The enzyme changes between these two forms during catalysis.</text>
</comment>
<comment type="catalytic activity">
    <reaction evidence="11">
        <text>2 [molybdopterin-synthase sulfur-carrier protein]-C-terminal-Gly-aminoethanethioate + cyclic pyranopterin phosphate + H2O = molybdopterin + 2 [molybdopterin-synthase sulfur-carrier protein]-C-terminal Gly-Gly + 2 H(+)</text>
        <dbReference type="Rhea" id="RHEA:26333"/>
        <dbReference type="Rhea" id="RHEA-COMP:12202"/>
        <dbReference type="Rhea" id="RHEA-COMP:19907"/>
        <dbReference type="ChEBI" id="CHEBI:15377"/>
        <dbReference type="ChEBI" id="CHEBI:15378"/>
        <dbReference type="ChEBI" id="CHEBI:58698"/>
        <dbReference type="ChEBI" id="CHEBI:59648"/>
        <dbReference type="ChEBI" id="CHEBI:90778"/>
        <dbReference type="ChEBI" id="CHEBI:232372"/>
        <dbReference type="EC" id="2.8.1.12"/>
    </reaction>
</comment>
<evidence type="ECO:0000256" key="6">
    <source>
        <dbReference type="ARBA" id="ARBA00026066"/>
    </source>
</evidence>
<evidence type="ECO:0000256" key="11">
    <source>
        <dbReference type="ARBA" id="ARBA00049878"/>
    </source>
</evidence>
<dbReference type="Pfam" id="PF02391">
    <property type="entry name" value="MoaE"/>
    <property type="match status" value="1"/>
</dbReference>
<dbReference type="STRING" id="388950.GCA_001611675_03203"/>
<dbReference type="CDD" id="cd00756">
    <property type="entry name" value="MoaE"/>
    <property type="match status" value="1"/>
</dbReference>
<proteinExistence type="inferred from homology"/>
<keyword evidence="5" id="KW-0501">Molybdenum cofactor biosynthesis</keyword>
<reference evidence="13" key="1">
    <citation type="submission" date="2016-10" db="EMBL/GenBank/DDBJ databases">
        <authorList>
            <person name="Varghese N."/>
        </authorList>
    </citation>
    <scope>NUCLEOTIDE SEQUENCE [LARGE SCALE GENOMIC DNA]</scope>
    <source>
        <strain evidence="13">DSM 18820</strain>
    </source>
</reference>
<accession>A0A1I7KTZ8</accession>
<dbReference type="Gene3D" id="3.90.1170.40">
    <property type="entry name" value="Molybdopterin biosynthesis MoaE subunit"/>
    <property type="match status" value="1"/>
</dbReference>
<name>A0A1I7KTZ8_9BACT</name>
<dbReference type="SUPFAM" id="SSF54690">
    <property type="entry name" value="Molybdopterin synthase subunit MoaE"/>
    <property type="match status" value="1"/>
</dbReference>